<comment type="caution">
    <text evidence="1">The sequence shown here is derived from an EMBL/GenBank/DDBJ whole genome shotgun (WGS) entry which is preliminary data.</text>
</comment>
<dbReference type="Pfam" id="PF14103">
    <property type="entry name" value="DUF4276"/>
    <property type="match status" value="1"/>
</dbReference>
<gene>
    <name evidence="1" type="ORF">GCM10012278_01910</name>
</gene>
<evidence type="ECO:0000313" key="1">
    <source>
        <dbReference type="EMBL" id="GGP00688.1"/>
    </source>
</evidence>
<evidence type="ECO:0000313" key="2">
    <source>
        <dbReference type="Proteomes" id="UP000660745"/>
    </source>
</evidence>
<name>A0A917ZZS1_9ACTN</name>
<accession>A0A917ZZS1</accession>
<keyword evidence="2" id="KW-1185">Reference proteome</keyword>
<dbReference type="EMBL" id="BMNK01000001">
    <property type="protein sequence ID" value="GGP00688.1"/>
    <property type="molecule type" value="Genomic_DNA"/>
</dbReference>
<dbReference type="AlphaFoldDB" id="A0A917ZZS1"/>
<reference evidence="1" key="2">
    <citation type="submission" date="2020-09" db="EMBL/GenBank/DDBJ databases">
        <authorList>
            <person name="Sun Q."/>
            <person name="Zhou Y."/>
        </authorList>
    </citation>
    <scope>NUCLEOTIDE SEQUENCE</scope>
    <source>
        <strain evidence="1">CGMCC 4.7430</strain>
    </source>
</reference>
<protein>
    <recommendedName>
        <fullName evidence="3">DUF4276 family protein</fullName>
    </recommendedName>
</protein>
<evidence type="ECO:0008006" key="3">
    <source>
        <dbReference type="Google" id="ProtNLM"/>
    </source>
</evidence>
<proteinExistence type="predicted"/>
<dbReference type="InterPro" id="IPR025455">
    <property type="entry name" value="DUF4276"/>
</dbReference>
<reference evidence="1" key="1">
    <citation type="journal article" date="2014" name="Int. J. Syst. Evol. Microbiol.">
        <title>Complete genome sequence of Corynebacterium casei LMG S-19264T (=DSM 44701T), isolated from a smear-ripened cheese.</title>
        <authorList>
            <consortium name="US DOE Joint Genome Institute (JGI-PGF)"/>
            <person name="Walter F."/>
            <person name="Albersmeier A."/>
            <person name="Kalinowski J."/>
            <person name="Ruckert C."/>
        </authorList>
    </citation>
    <scope>NUCLEOTIDE SEQUENCE</scope>
    <source>
        <strain evidence="1">CGMCC 4.7430</strain>
    </source>
</reference>
<dbReference type="RefSeq" id="WP_189136526.1">
    <property type="nucleotide sequence ID" value="NZ_BMNK01000001.1"/>
</dbReference>
<organism evidence="1 2">
    <name type="scientific">Nonomuraea glycinis</name>
    <dbReference type="NCBI Taxonomy" id="2047744"/>
    <lineage>
        <taxon>Bacteria</taxon>
        <taxon>Bacillati</taxon>
        <taxon>Actinomycetota</taxon>
        <taxon>Actinomycetes</taxon>
        <taxon>Streptosporangiales</taxon>
        <taxon>Streptosporangiaceae</taxon>
        <taxon>Nonomuraea</taxon>
    </lineage>
</organism>
<dbReference type="Proteomes" id="UP000660745">
    <property type="component" value="Unassembled WGS sequence"/>
</dbReference>
<sequence>MSRPLVPGLVAEGDTDEVFLGTVIARQLRALTDLAPRSIDVQSVQYAGCRMTKDDSRIGAAVEELAGDCHLIFLHSDHRERGKADRLAGHLADRGVKRPIIPLVPVRETEAWLLADSEVWKKVPGANTGVLPPRPREVERIPDPKAALRTVLAGVAHRKVGEHFAFAGDHVDLAVLAQLPAYATWVEATSEVLRGHGFL</sequence>